<reference evidence="2 3" key="1">
    <citation type="submission" date="2017-10" db="EMBL/GenBank/DDBJ databases">
        <title>Sedimentibacterium mangrovi gen. nov., sp. nov., a novel member of family Phyllobacteriacea isolated from mangrove sediment.</title>
        <authorList>
            <person name="Liao H."/>
            <person name="Tian Y."/>
        </authorList>
    </citation>
    <scope>NUCLEOTIDE SEQUENCE [LARGE SCALE GENOMIC DNA]</scope>
    <source>
        <strain evidence="2 3">X9-2-2</strain>
    </source>
</reference>
<dbReference type="OrthoDB" id="9804637at2"/>
<dbReference type="RefSeq" id="WP_099304692.1">
    <property type="nucleotide sequence ID" value="NZ_PDVP01000002.1"/>
</dbReference>
<dbReference type="Pfam" id="PF07330">
    <property type="entry name" value="DUF1467"/>
    <property type="match status" value="1"/>
</dbReference>
<feature type="transmembrane region" description="Helical" evidence="1">
    <location>
        <begin position="54"/>
        <end position="72"/>
    </location>
</feature>
<sequence>MLTTIISYAALYFVLWWLCLFIVLPFSLRTQEEEGEVTLGTVSSAPTGRHMRRAFLRATLLTAILFAIYLGITKGLGYTIDDVPRIVPNYVYGNG</sequence>
<dbReference type="InterPro" id="IPR009935">
    <property type="entry name" value="DUF1467"/>
</dbReference>
<gene>
    <name evidence="2" type="ORF">CSC94_05615</name>
</gene>
<evidence type="ECO:0000313" key="3">
    <source>
        <dbReference type="Proteomes" id="UP000221168"/>
    </source>
</evidence>
<keyword evidence="1" id="KW-0472">Membrane</keyword>
<evidence type="ECO:0000313" key="2">
    <source>
        <dbReference type="EMBL" id="PHP68136.1"/>
    </source>
</evidence>
<organism evidence="2 3">
    <name type="scientific">Zhengella mangrovi</name>
    <dbReference type="NCBI Taxonomy" id="1982044"/>
    <lineage>
        <taxon>Bacteria</taxon>
        <taxon>Pseudomonadati</taxon>
        <taxon>Pseudomonadota</taxon>
        <taxon>Alphaproteobacteria</taxon>
        <taxon>Hyphomicrobiales</taxon>
        <taxon>Notoacmeibacteraceae</taxon>
        <taxon>Zhengella</taxon>
    </lineage>
</organism>
<keyword evidence="1" id="KW-0812">Transmembrane</keyword>
<protein>
    <recommendedName>
        <fullName evidence="4">DUF1467 domain-containing protein</fullName>
    </recommendedName>
</protein>
<proteinExistence type="predicted"/>
<dbReference type="EMBL" id="PDVP01000002">
    <property type="protein sequence ID" value="PHP68136.1"/>
    <property type="molecule type" value="Genomic_DNA"/>
</dbReference>
<comment type="caution">
    <text evidence="2">The sequence shown here is derived from an EMBL/GenBank/DDBJ whole genome shotgun (WGS) entry which is preliminary data.</text>
</comment>
<keyword evidence="3" id="KW-1185">Reference proteome</keyword>
<dbReference type="AlphaFoldDB" id="A0A2G1QRH6"/>
<accession>A0A2G1QRH6</accession>
<evidence type="ECO:0000256" key="1">
    <source>
        <dbReference type="SAM" id="Phobius"/>
    </source>
</evidence>
<keyword evidence="1" id="KW-1133">Transmembrane helix</keyword>
<name>A0A2G1QRH6_9HYPH</name>
<feature type="transmembrane region" description="Helical" evidence="1">
    <location>
        <begin position="6"/>
        <end position="26"/>
    </location>
</feature>
<dbReference type="Proteomes" id="UP000221168">
    <property type="component" value="Unassembled WGS sequence"/>
</dbReference>
<evidence type="ECO:0008006" key="4">
    <source>
        <dbReference type="Google" id="ProtNLM"/>
    </source>
</evidence>